<dbReference type="AlphaFoldDB" id="A0A7C9D883"/>
<name>A0A7C9D883_OPUST</name>
<keyword evidence="1" id="KW-0732">Signal</keyword>
<protein>
    <submittedName>
        <fullName evidence="2">Uncharacterized protein</fullName>
    </submittedName>
</protein>
<reference evidence="2" key="2">
    <citation type="submission" date="2020-07" db="EMBL/GenBank/DDBJ databases">
        <authorList>
            <person name="Vera ALvarez R."/>
            <person name="Arias-Moreno D.M."/>
            <person name="Jimenez-Jacinto V."/>
            <person name="Jimenez-Bremont J.F."/>
            <person name="Swaminathan K."/>
            <person name="Moose S.P."/>
            <person name="Guerrero-Gonzalez M.L."/>
            <person name="Marino-Ramirez L."/>
            <person name="Landsman D."/>
            <person name="Rodriguez-Kessler M."/>
            <person name="Delgado-Sanchez P."/>
        </authorList>
    </citation>
    <scope>NUCLEOTIDE SEQUENCE</scope>
    <source>
        <tissue evidence="2">Cladode</tissue>
    </source>
</reference>
<reference evidence="2" key="1">
    <citation type="journal article" date="2013" name="J. Plant Res.">
        <title>Effect of fungi and light on seed germination of three Opuntia species from semiarid lands of central Mexico.</title>
        <authorList>
            <person name="Delgado-Sanchez P."/>
            <person name="Jimenez-Bremont J.F."/>
            <person name="Guerrero-Gonzalez Mde L."/>
            <person name="Flores J."/>
        </authorList>
    </citation>
    <scope>NUCLEOTIDE SEQUENCE</scope>
    <source>
        <tissue evidence="2">Cladode</tissue>
    </source>
</reference>
<dbReference type="PANTHER" id="PTHR36619:SF2">
    <property type="entry name" value="OS04G0208900 PROTEIN"/>
    <property type="match status" value="1"/>
</dbReference>
<feature type="chain" id="PRO_5028054566" evidence="1">
    <location>
        <begin position="21"/>
        <end position="101"/>
    </location>
</feature>
<dbReference type="EMBL" id="GISG01089424">
    <property type="protein sequence ID" value="MBA4634103.1"/>
    <property type="molecule type" value="Transcribed_RNA"/>
</dbReference>
<dbReference type="PANTHER" id="PTHR36619">
    <property type="entry name" value="OS04G0208900 PROTEIN"/>
    <property type="match status" value="1"/>
</dbReference>
<organism evidence="2">
    <name type="scientific">Opuntia streptacantha</name>
    <name type="common">Prickly pear cactus</name>
    <name type="synonym">Opuntia cardona</name>
    <dbReference type="NCBI Taxonomy" id="393608"/>
    <lineage>
        <taxon>Eukaryota</taxon>
        <taxon>Viridiplantae</taxon>
        <taxon>Streptophyta</taxon>
        <taxon>Embryophyta</taxon>
        <taxon>Tracheophyta</taxon>
        <taxon>Spermatophyta</taxon>
        <taxon>Magnoliopsida</taxon>
        <taxon>eudicotyledons</taxon>
        <taxon>Gunneridae</taxon>
        <taxon>Pentapetalae</taxon>
        <taxon>Caryophyllales</taxon>
        <taxon>Cactineae</taxon>
        <taxon>Cactaceae</taxon>
        <taxon>Opuntioideae</taxon>
        <taxon>Opuntia</taxon>
    </lineage>
</organism>
<evidence type="ECO:0000256" key="1">
    <source>
        <dbReference type="SAM" id="SignalP"/>
    </source>
</evidence>
<feature type="signal peptide" evidence="1">
    <location>
        <begin position="1"/>
        <end position="20"/>
    </location>
</feature>
<accession>A0A7C9D883</accession>
<proteinExistence type="predicted"/>
<sequence>MAITLLILFLFLSPPFNIISLPYSSTRSGLVGATRPLGSSFKNDYVALAPQLPGSDQSTGGFTEKELDACMPKGFRRNSAPSRYVNYHTLGVSTLCSNGKN</sequence>
<evidence type="ECO:0000313" key="2">
    <source>
        <dbReference type="EMBL" id="MBA4634103.1"/>
    </source>
</evidence>